<reference evidence="2" key="1">
    <citation type="submission" date="2021-09" db="EMBL/GenBank/DDBJ databases">
        <authorList>
            <consortium name="AG Swart"/>
            <person name="Singh M."/>
            <person name="Singh A."/>
            <person name="Seah K."/>
            <person name="Emmerich C."/>
        </authorList>
    </citation>
    <scope>NUCLEOTIDE SEQUENCE</scope>
    <source>
        <strain evidence="2">ATCC30299</strain>
    </source>
</reference>
<gene>
    <name evidence="2" type="ORF">BSTOLATCC_MIC3500</name>
</gene>
<comment type="caution">
    <text evidence="2">The sequence shown here is derived from an EMBL/GenBank/DDBJ whole genome shotgun (WGS) entry which is preliminary data.</text>
</comment>
<proteinExistence type="predicted"/>
<dbReference type="Proteomes" id="UP001162131">
    <property type="component" value="Unassembled WGS sequence"/>
</dbReference>
<feature type="transmembrane region" description="Helical" evidence="1">
    <location>
        <begin position="159"/>
        <end position="185"/>
    </location>
</feature>
<evidence type="ECO:0000313" key="2">
    <source>
        <dbReference type="EMBL" id="CAG9311208.1"/>
    </source>
</evidence>
<keyword evidence="3" id="KW-1185">Reference proteome</keyword>
<name>A0AAU9I7A0_9CILI</name>
<keyword evidence="1" id="KW-1133">Transmembrane helix</keyword>
<protein>
    <recommendedName>
        <fullName evidence="4">Odorant receptor</fullName>
    </recommendedName>
</protein>
<evidence type="ECO:0000256" key="1">
    <source>
        <dbReference type="SAM" id="Phobius"/>
    </source>
</evidence>
<organism evidence="2 3">
    <name type="scientific">Blepharisma stoltei</name>
    <dbReference type="NCBI Taxonomy" id="1481888"/>
    <lineage>
        <taxon>Eukaryota</taxon>
        <taxon>Sar</taxon>
        <taxon>Alveolata</taxon>
        <taxon>Ciliophora</taxon>
        <taxon>Postciliodesmatophora</taxon>
        <taxon>Heterotrichea</taxon>
        <taxon>Heterotrichida</taxon>
        <taxon>Blepharismidae</taxon>
        <taxon>Blepharisma</taxon>
    </lineage>
</organism>
<sequence>MDLPIAVGNVDSKLQHVALTSRIIWSLSQFGGPSAAPAVYIAYLLFPEFLNDLKVLYLNITSSIADWNYCSGQSIFTDENVKIWSSSETDKLNLLDLLAKSIQSGNEFIRKYKDTEDYSDEITFLTLNSFGEVTKYCNDSLYQIIDCQKSIMLEFKTEVYILLILGVGVLAICIFAMIPFCYSTINYENELWNNLRKKVYENHSELKKNLLDRIKYFHYQYELPLNGKNILHKNINFKKYWKYVWRIFIYFIVVATFSITNITLLYEKCTDYLSYRPDVMKEMINRQILQNSLAIWATLSQFETWGIPSINQYLNIAIFMRILIQILPCEYIEHLIPQFWMSIMLVLLVRLMIIRNGLLRIK</sequence>
<accession>A0AAU9I7A0</accession>
<feature type="transmembrane region" description="Helical" evidence="1">
    <location>
        <begin position="339"/>
        <end position="358"/>
    </location>
</feature>
<evidence type="ECO:0008006" key="4">
    <source>
        <dbReference type="Google" id="ProtNLM"/>
    </source>
</evidence>
<dbReference type="AlphaFoldDB" id="A0AAU9I7A0"/>
<keyword evidence="1" id="KW-0812">Transmembrane</keyword>
<feature type="transmembrane region" description="Helical" evidence="1">
    <location>
        <begin position="243"/>
        <end position="266"/>
    </location>
</feature>
<keyword evidence="1" id="KW-0472">Membrane</keyword>
<dbReference type="EMBL" id="CAJZBQ010000004">
    <property type="protein sequence ID" value="CAG9311208.1"/>
    <property type="molecule type" value="Genomic_DNA"/>
</dbReference>
<evidence type="ECO:0000313" key="3">
    <source>
        <dbReference type="Proteomes" id="UP001162131"/>
    </source>
</evidence>